<proteinExistence type="predicted"/>
<evidence type="ECO:0000313" key="3">
    <source>
        <dbReference type="Proteomes" id="UP001066276"/>
    </source>
</evidence>
<dbReference type="AlphaFoldDB" id="A0AAV7N7W2"/>
<feature type="compositionally biased region" description="Basic and acidic residues" evidence="1">
    <location>
        <begin position="50"/>
        <end position="69"/>
    </location>
</feature>
<organism evidence="2 3">
    <name type="scientific">Pleurodeles waltl</name>
    <name type="common">Iberian ribbed newt</name>
    <dbReference type="NCBI Taxonomy" id="8319"/>
    <lineage>
        <taxon>Eukaryota</taxon>
        <taxon>Metazoa</taxon>
        <taxon>Chordata</taxon>
        <taxon>Craniata</taxon>
        <taxon>Vertebrata</taxon>
        <taxon>Euteleostomi</taxon>
        <taxon>Amphibia</taxon>
        <taxon>Batrachia</taxon>
        <taxon>Caudata</taxon>
        <taxon>Salamandroidea</taxon>
        <taxon>Salamandridae</taxon>
        <taxon>Pleurodelinae</taxon>
        <taxon>Pleurodeles</taxon>
    </lineage>
</organism>
<feature type="compositionally biased region" description="Basic and acidic residues" evidence="1">
    <location>
        <begin position="1"/>
        <end position="23"/>
    </location>
</feature>
<sequence>MKNESQRYGRECAGEDGMEKDTKEEENEMAETGAETYDENNPDEEDGEEDKARLDSTEGGDADRMPKTP</sequence>
<comment type="caution">
    <text evidence="2">The sequence shown here is derived from an EMBL/GenBank/DDBJ whole genome shotgun (WGS) entry which is preliminary data.</text>
</comment>
<feature type="compositionally biased region" description="Acidic residues" evidence="1">
    <location>
        <begin position="36"/>
        <end position="49"/>
    </location>
</feature>
<evidence type="ECO:0000313" key="2">
    <source>
        <dbReference type="EMBL" id="KAJ1112096.1"/>
    </source>
</evidence>
<evidence type="ECO:0000256" key="1">
    <source>
        <dbReference type="SAM" id="MobiDB-lite"/>
    </source>
</evidence>
<accession>A0AAV7N7W2</accession>
<name>A0AAV7N7W2_PLEWA</name>
<dbReference type="EMBL" id="JANPWB010000012">
    <property type="protein sequence ID" value="KAJ1112096.1"/>
    <property type="molecule type" value="Genomic_DNA"/>
</dbReference>
<gene>
    <name evidence="2" type="ORF">NDU88_000365</name>
</gene>
<reference evidence="2" key="1">
    <citation type="journal article" date="2022" name="bioRxiv">
        <title>Sequencing and chromosome-scale assembly of the giantPleurodeles waltlgenome.</title>
        <authorList>
            <person name="Brown T."/>
            <person name="Elewa A."/>
            <person name="Iarovenko S."/>
            <person name="Subramanian E."/>
            <person name="Araus A.J."/>
            <person name="Petzold A."/>
            <person name="Susuki M."/>
            <person name="Suzuki K.-i.T."/>
            <person name="Hayashi T."/>
            <person name="Toyoda A."/>
            <person name="Oliveira C."/>
            <person name="Osipova E."/>
            <person name="Leigh N.D."/>
            <person name="Simon A."/>
            <person name="Yun M.H."/>
        </authorList>
    </citation>
    <scope>NUCLEOTIDE SEQUENCE</scope>
    <source>
        <strain evidence="2">20211129_DDA</strain>
        <tissue evidence="2">Liver</tissue>
    </source>
</reference>
<feature type="region of interest" description="Disordered" evidence="1">
    <location>
        <begin position="1"/>
        <end position="69"/>
    </location>
</feature>
<protein>
    <submittedName>
        <fullName evidence="2">Uncharacterized protein</fullName>
    </submittedName>
</protein>
<dbReference type="Proteomes" id="UP001066276">
    <property type="component" value="Chromosome 8"/>
</dbReference>
<keyword evidence="3" id="KW-1185">Reference proteome</keyword>